<accession>A0A0A0EHV8</accession>
<dbReference type="GO" id="GO:0016846">
    <property type="term" value="F:carbon-sulfur lyase activity"/>
    <property type="evidence" value="ECO:0007669"/>
    <property type="project" value="InterPro"/>
</dbReference>
<dbReference type="SUPFAM" id="SSF51316">
    <property type="entry name" value="Mss4-like"/>
    <property type="match status" value="1"/>
</dbReference>
<evidence type="ECO:0000313" key="7">
    <source>
        <dbReference type="Proteomes" id="UP000030004"/>
    </source>
</evidence>
<evidence type="ECO:0000256" key="4">
    <source>
        <dbReference type="ARBA" id="ARBA00023239"/>
    </source>
</evidence>
<dbReference type="InterPro" id="IPR011057">
    <property type="entry name" value="Mss4-like_sf"/>
</dbReference>
<reference evidence="6 7" key="1">
    <citation type="journal article" date="2015" name="Antonie Van Leeuwenhoek">
        <title>Pseudooceanicola atlanticus gen. nov. sp. nov., isolated from surface seawater of the Atlantic Ocean and reclassification of Oceanicola batsensis, Oceanicola marinus, Oceanicola nitratireducens, Oceanicola nanhaiensis, Oceanicola antarcticus and Oceanicola flagellatus, as Pseudooceanicola batsensis comb. nov., Pseudooceanicola marinus comb. nov., Pseudooceanicola nitratireducens comb. nov., Pseudooceanicola nanhaiensis comb. nov., Pseudooceanicola antarcticus comb. nov., and Pseudooceanicola flagellatus comb. nov.</title>
        <authorList>
            <person name="Lai Q."/>
            <person name="Li G."/>
            <person name="Liu X."/>
            <person name="Du Y."/>
            <person name="Sun F."/>
            <person name="Shao Z."/>
        </authorList>
    </citation>
    <scope>NUCLEOTIDE SEQUENCE [LARGE SCALE GENOMIC DNA]</scope>
    <source>
        <strain evidence="6 7">22II-s11g</strain>
    </source>
</reference>
<keyword evidence="2" id="KW-0479">Metal-binding</keyword>
<dbReference type="Pfam" id="PF04828">
    <property type="entry name" value="GFA"/>
    <property type="match status" value="1"/>
</dbReference>
<dbReference type="OrthoDB" id="9807246at2"/>
<keyword evidence="4" id="KW-0456">Lyase</keyword>
<dbReference type="GO" id="GO:0046872">
    <property type="term" value="F:metal ion binding"/>
    <property type="evidence" value="ECO:0007669"/>
    <property type="project" value="UniProtKB-KW"/>
</dbReference>
<evidence type="ECO:0000256" key="2">
    <source>
        <dbReference type="ARBA" id="ARBA00022723"/>
    </source>
</evidence>
<feature type="domain" description="CENP-V/GFA" evidence="5">
    <location>
        <begin position="7"/>
        <end position="127"/>
    </location>
</feature>
<dbReference type="STRING" id="1461694.ATO9_00270"/>
<dbReference type="PANTHER" id="PTHR33337">
    <property type="entry name" value="GFA DOMAIN-CONTAINING PROTEIN"/>
    <property type="match status" value="1"/>
</dbReference>
<evidence type="ECO:0000256" key="1">
    <source>
        <dbReference type="ARBA" id="ARBA00005495"/>
    </source>
</evidence>
<sequence length="153" mass="16795">MTAPGEKTGGCHCGAVRFTARDVPDTASICHCKMCRRWTGSALVGVSLPEGNVTWEGEAHIKTLQSTRWAERAWCQRCGSHLWFRVTLASAFSGEVEIPLGLFDEPDGFVVTSEIYIDKKPDAYAFDGADTRTQMTRAECVAKFSVLGEDEAE</sequence>
<name>A0A0A0EHV8_9RHOB</name>
<dbReference type="Proteomes" id="UP000030004">
    <property type="component" value="Unassembled WGS sequence"/>
</dbReference>
<keyword evidence="7" id="KW-1185">Reference proteome</keyword>
<proteinExistence type="inferred from homology"/>
<gene>
    <name evidence="6" type="ORF">ATO9_00270</name>
</gene>
<dbReference type="AlphaFoldDB" id="A0A0A0EHV8"/>
<evidence type="ECO:0000259" key="5">
    <source>
        <dbReference type="PROSITE" id="PS51891"/>
    </source>
</evidence>
<evidence type="ECO:0000313" key="6">
    <source>
        <dbReference type="EMBL" id="KGM49979.1"/>
    </source>
</evidence>
<dbReference type="PROSITE" id="PS51891">
    <property type="entry name" value="CENP_V_GFA"/>
    <property type="match status" value="1"/>
</dbReference>
<dbReference type="Gene3D" id="3.90.1590.10">
    <property type="entry name" value="glutathione-dependent formaldehyde- activating enzyme (gfa)"/>
    <property type="match status" value="1"/>
</dbReference>
<dbReference type="PANTHER" id="PTHR33337:SF40">
    <property type="entry name" value="CENP-V_GFA DOMAIN-CONTAINING PROTEIN-RELATED"/>
    <property type="match status" value="1"/>
</dbReference>
<dbReference type="EMBL" id="AQQX01000001">
    <property type="protein sequence ID" value="KGM49979.1"/>
    <property type="molecule type" value="Genomic_DNA"/>
</dbReference>
<comment type="caution">
    <text evidence="6">The sequence shown here is derived from an EMBL/GenBank/DDBJ whole genome shotgun (WGS) entry which is preliminary data.</text>
</comment>
<protein>
    <recommendedName>
        <fullName evidence="5">CENP-V/GFA domain-containing protein</fullName>
    </recommendedName>
</protein>
<organism evidence="6 7">
    <name type="scientific">Pseudooceanicola atlanticus</name>
    <dbReference type="NCBI Taxonomy" id="1461694"/>
    <lineage>
        <taxon>Bacteria</taxon>
        <taxon>Pseudomonadati</taxon>
        <taxon>Pseudomonadota</taxon>
        <taxon>Alphaproteobacteria</taxon>
        <taxon>Rhodobacterales</taxon>
        <taxon>Paracoccaceae</taxon>
        <taxon>Pseudooceanicola</taxon>
    </lineage>
</organism>
<dbReference type="RefSeq" id="WP_043743554.1">
    <property type="nucleotide sequence ID" value="NZ_AQQX01000001.1"/>
</dbReference>
<dbReference type="InterPro" id="IPR006913">
    <property type="entry name" value="CENP-V/GFA"/>
</dbReference>
<comment type="similarity">
    <text evidence="1">Belongs to the Gfa family.</text>
</comment>
<evidence type="ECO:0000256" key="3">
    <source>
        <dbReference type="ARBA" id="ARBA00022833"/>
    </source>
</evidence>
<keyword evidence="3" id="KW-0862">Zinc</keyword>
<dbReference type="eggNOG" id="COG3791">
    <property type="taxonomic scope" value="Bacteria"/>
</dbReference>